<feature type="compositionally biased region" description="Low complexity" evidence="1">
    <location>
        <begin position="16"/>
        <end position="26"/>
    </location>
</feature>
<accession>A0AAE1ULA9</accession>
<evidence type="ECO:0000313" key="2">
    <source>
        <dbReference type="EMBL" id="KAK4328052.1"/>
    </source>
</evidence>
<evidence type="ECO:0000313" key="3">
    <source>
        <dbReference type="Proteomes" id="UP001292094"/>
    </source>
</evidence>
<feature type="region of interest" description="Disordered" evidence="1">
    <location>
        <begin position="104"/>
        <end position="132"/>
    </location>
</feature>
<name>A0AAE1ULA9_9EUCA</name>
<keyword evidence="3" id="KW-1185">Reference proteome</keyword>
<organism evidence="2 3">
    <name type="scientific">Petrolisthes manimaculis</name>
    <dbReference type="NCBI Taxonomy" id="1843537"/>
    <lineage>
        <taxon>Eukaryota</taxon>
        <taxon>Metazoa</taxon>
        <taxon>Ecdysozoa</taxon>
        <taxon>Arthropoda</taxon>
        <taxon>Crustacea</taxon>
        <taxon>Multicrustacea</taxon>
        <taxon>Malacostraca</taxon>
        <taxon>Eumalacostraca</taxon>
        <taxon>Eucarida</taxon>
        <taxon>Decapoda</taxon>
        <taxon>Pleocyemata</taxon>
        <taxon>Anomura</taxon>
        <taxon>Galatheoidea</taxon>
        <taxon>Porcellanidae</taxon>
        <taxon>Petrolisthes</taxon>
    </lineage>
</organism>
<dbReference type="AlphaFoldDB" id="A0AAE1ULA9"/>
<sequence length="148" mass="16305">MEKTEEHHINTNNTQASDISSASSSSTEVLKPEGETCLRAVLQVFQEHFGGSKEDNLRLLQKNSFNLLTSLVEMQNLHPHSKTPPTIDLEETGVLQKYQSEEAGIGSLSSDDSSSSHHHLHPVNGPTSYTSSSHTDMNVCFVSRSFVH</sequence>
<reference evidence="2" key="1">
    <citation type="submission" date="2023-11" db="EMBL/GenBank/DDBJ databases">
        <title>Genome assemblies of two species of porcelain crab, Petrolisthes cinctipes and Petrolisthes manimaculis (Anomura: Porcellanidae).</title>
        <authorList>
            <person name="Angst P."/>
        </authorList>
    </citation>
    <scope>NUCLEOTIDE SEQUENCE</scope>
    <source>
        <strain evidence="2">PB745_02</strain>
        <tissue evidence="2">Gill</tissue>
    </source>
</reference>
<dbReference type="Proteomes" id="UP001292094">
    <property type="component" value="Unassembled WGS sequence"/>
</dbReference>
<feature type="region of interest" description="Disordered" evidence="1">
    <location>
        <begin position="1"/>
        <end position="31"/>
    </location>
</feature>
<evidence type="ECO:0000256" key="1">
    <source>
        <dbReference type="SAM" id="MobiDB-lite"/>
    </source>
</evidence>
<dbReference type="EMBL" id="JAWZYT010000104">
    <property type="protein sequence ID" value="KAK4328052.1"/>
    <property type="molecule type" value="Genomic_DNA"/>
</dbReference>
<gene>
    <name evidence="2" type="ORF">Pmani_001525</name>
</gene>
<comment type="caution">
    <text evidence="2">The sequence shown here is derived from an EMBL/GenBank/DDBJ whole genome shotgun (WGS) entry which is preliminary data.</text>
</comment>
<protein>
    <submittedName>
        <fullName evidence="2">Uncharacterized protein</fullName>
    </submittedName>
</protein>
<proteinExistence type="predicted"/>